<dbReference type="GO" id="GO:0015627">
    <property type="term" value="C:type II protein secretion system complex"/>
    <property type="evidence" value="ECO:0007669"/>
    <property type="project" value="TreeGrafter"/>
</dbReference>
<keyword evidence="4" id="KW-0802">TPR repeat</keyword>
<keyword evidence="9" id="KW-1185">Reference proteome</keyword>
<sequence length="858" mass="91975">MLSAGINRDPQSVQDNQHHRPRPSSKGSLWTVKPVVCFGAVALTLVSALHAGSPDGVSAVAEREIVRRQQRVADAQSAIERGDQLMDDKNFEGALTEYKMALDWLPDAPMSEPWRSLVKQKFGEASVCLARERAAIGAYAEARLLVQEAIAIHPEGADAKTLLEHLDDPGRYEPALTPAHMADVSEVIKLMQMAYSYVNLGDYDNANNTFQDVLRIDPYNSAARRGMEQVEMNRQNYFETARDQRRAKMLNDVNQAWEEQVPSALIQDVASAYGTTTDDSAYYSQKMRSIIFPSVNFSSASIDEAIEFLRIKSRDFDTEERDPGKKGVNLILRQGAAPLIATISLDLKEVPMDEALRYITELANMKYKVEKFAVVVVPLSEVGDEQYTRMFLVPPDFLSGASGGDAAGAAAPADPFAAAGGGGGAGTATIGSRATAIDVLKASGIPFPEGASANFVTSTSQLIVRNTQPNLDAIEAYVDSIRKKIPQQIYITTKFVEVTQKNTDELGFDWLLGQFNIGGESVFGGGGTSGNASTTSATSSDYSFSQDGVATGQYPVTSGNRSGSSAITPDSIDGLLSGASAAAGVSPGIFSLAGVFTDPQFQVVIRALSQKKGVDLMSAPSVTCRSGQRAVIEVIREFIYPTEFDPPQIPQTVGSTSTDGSVTGGSSSSYPVTPTTPTAFEMRPVGVRMEVDPVIGPDGYTIDLNLAPEVTEFEGFINYGSPIQTTATDALGNPTTLVLTENKIEQPVFSTRKVTTSVTLWDGHTVALGGLIREDVQDVEDKVPVLGDLPFLGQLFQSKAEDHFKRNLMIFVTAKLVDPSGQPVRKSSVTATPVESVLQPTVTPLLPALSEPVGLGSP</sequence>
<dbReference type="PANTHER" id="PTHR30332">
    <property type="entry name" value="PROBABLE GENERAL SECRETION PATHWAY PROTEIN D"/>
    <property type="match status" value="1"/>
</dbReference>
<evidence type="ECO:0000256" key="2">
    <source>
        <dbReference type="ARBA" id="ARBA00022729"/>
    </source>
</evidence>
<dbReference type="InterPro" id="IPR011990">
    <property type="entry name" value="TPR-like_helical_dom_sf"/>
</dbReference>
<evidence type="ECO:0000256" key="4">
    <source>
        <dbReference type="PROSITE-ProRule" id="PRU00339"/>
    </source>
</evidence>
<dbReference type="NCBIfam" id="NF042912">
    <property type="entry name" value="Amuc_1098_fam"/>
    <property type="match status" value="1"/>
</dbReference>
<dbReference type="PROSITE" id="PS50005">
    <property type="entry name" value="TPR"/>
    <property type="match status" value="1"/>
</dbReference>
<dbReference type="GO" id="GO:0009306">
    <property type="term" value="P:protein secretion"/>
    <property type="evidence" value="ECO:0007669"/>
    <property type="project" value="InterPro"/>
</dbReference>
<keyword evidence="2" id="KW-0732">Signal</keyword>
<dbReference type="InterPro" id="IPR050810">
    <property type="entry name" value="Bact_Secretion_Sys_Channel"/>
</dbReference>
<dbReference type="GO" id="GO:0016020">
    <property type="term" value="C:membrane"/>
    <property type="evidence" value="ECO:0007669"/>
    <property type="project" value="UniProtKB-SubCell"/>
</dbReference>
<dbReference type="Gene3D" id="1.25.40.10">
    <property type="entry name" value="Tetratricopeptide repeat domain"/>
    <property type="match status" value="1"/>
</dbReference>
<dbReference type="EMBL" id="VAUV01000017">
    <property type="protein sequence ID" value="TLD69011.1"/>
    <property type="molecule type" value="Genomic_DNA"/>
</dbReference>
<reference evidence="8 9" key="1">
    <citation type="submission" date="2019-05" db="EMBL/GenBank/DDBJ databases">
        <title>Verrucobacter flavum gen. nov., sp. nov. a new member of the family Verrucomicrobiaceae.</title>
        <authorList>
            <person name="Szuroczki S."/>
            <person name="Abbaszade G."/>
            <person name="Szabo A."/>
            <person name="Felfoldi T."/>
            <person name="Schumann P."/>
            <person name="Boka K."/>
            <person name="Keki Z."/>
            <person name="Toumi M."/>
            <person name="Toth E."/>
        </authorList>
    </citation>
    <scope>NUCLEOTIDE SEQUENCE [LARGE SCALE GENOMIC DNA]</scope>
    <source>
        <strain evidence="8 9">MG-N-17</strain>
    </source>
</reference>
<evidence type="ECO:0000256" key="1">
    <source>
        <dbReference type="ARBA" id="ARBA00004370"/>
    </source>
</evidence>
<feature type="domain" description="Type II/III secretion system secretin-like" evidence="7">
    <location>
        <begin position="607"/>
        <end position="817"/>
    </location>
</feature>
<accession>A0A5R8K9N5</accession>
<protein>
    <submittedName>
        <fullName evidence="8">Type II and III secretion system protein</fullName>
    </submittedName>
</protein>
<comment type="subcellular location">
    <subcellularLocation>
        <location evidence="1">Membrane</location>
    </subcellularLocation>
</comment>
<evidence type="ECO:0000256" key="3">
    <source>
        <dbReference type="ARBA" id="ARBA00023136"/>
    </source>
</evidence>
<dbReference type="InterPro" id="IPR019734">
    <property type="entry name" value="TPR_rpt"/>
</dbReference>
<dbReference type="Pfam" id="PF00263">
    <property type="entry name" value="Secretin"/>
    <property type="match status" value="1"/>
</dbReference>
<dbReference type="OrthoDB" id="182525at2"/>
<dbReference type="InterPro" id="IPR049997">
    <property type="entry name" value="Amuc_1098-like"/>
</dbReference>
<dbReference type="PANTHER" id="PTHR30332:SF24">
    <property type="entry name" value="SECRETIN GSPD-RELATED"/>
    <property type="match status" value="1"/>
</dbReference>
<evidence type="ECO:0000256" key="6">
    <source>
        <dbReference type="SAM" id="MobiDB-lite"/>
    </source>
</evidence>
<evidence type="ECO:0000259" key="7">
    <source>
        <dbReference type="Pfam" id="PF00263"/>
    </source>
</evidence>
<feature type="region of interest" description="Disordered" evidence="6">
    <location>
        <begin position="1"/>
        <end position="27"/>
    </location>
</feature>
<name>A0A5R8K9N5_9BACT</name>
<dbReference type="SUPFAM" id="SSF48452">
    <property type="entry name" value="TPR-like"/>
    <property type="match status" value="1"/>
</dbReference>
<dbReference type="InterPro" id="IPR004846">
    <property type="entry name" value="T2SS/T3SS_dom"/>
</dbReference>
<keyword evidence="3" id="KW-0472">Membrane</keyword>
<proteinExistence type="inferred from homology"/>
<organism evidence="8 9">
    <name type="scientific">Phragmitibacter flavus</name>
    <dbReference type="NCBI Taxonomy" id="2576071"/>
    <lineage>
        <taxon>Bacteria</taxon>
        <taxon>Pseudomonadati</taxon>
        <taxon>Verrucomicrobiota</taxon>
        <taxon>Verrucomicrobiia</taxon>
        <taxon>Verrucomicrobiales</taxon>
        <taxon>Verrucomicrobiaceae</taxon>
        <taxon>Phragmitibacter</taxon>
    </lineage>
</organism>
<dbReference type="AlphaFoldDB" id="A0A5R8K9N5"/>
<comment type="similarity">
    <text evidence="5">Belongs to the bacterial secretin family.</text>
</comment>
<dbReference type="Proteomes" id="UP000306196">
    <property type="component" value="Unassembled WGS sequence"/>
</dbReference>
<comment type="caution">
    <text evidence="8">The sequence shown here is derived from an EMBL/GenBank/DDBJ whole genome shotgun (WGS) entry which is preliminary data.</text>
</comment>
<evidence type="ECO:0000313" key="8">
    <source>
        <dbReference type="EMBL" id="TLD69011.1"/>
    </source>
</evidence>
<feature type="region of interest" description="Disordered" evidence="6">
    <location>
        <begin position="646"/>
        <end position="677"/>
    </location>
</feature>
<feature type="repeat" description="TPR" evidence="4">
    <location>
        <begin position="187"/>
        <end position="220"/>
    </location>
</feature>
<feature type="compositionally biased region" description="Low complexity" evidence="6">
    <location>
        <begin position="652"/>
        <end position="677"/>
    </location>
</feature>
<evidence type="ECO:0000256" key="5">
    <source>
        <dbReference type="RuleBase" id="RU004003"/>
    </source>
</evidence>
<evidence type="ECO:0000313" key="9">
    <source>
        <dbReference type="Proteomes" id="UP000306196"/>
    </source>
</evidence>
<gene>
    <name evidence="8" type="ORF">FEM03_19895</name>
</gene>